<dbReference type="RefSeq" id="XP_031857863.1">
    <property type="nucleotide sequence ID" value="XM_032007854.1"/>
</dbReference>
<evidence type="ECO:0000256" key="3">
    <source>
        <dbReference type="ARBA" id="ARBA00022692"/>
    </source>
</evidence>
<dbReference type="GO" id="GO:0016020">
    <property type="term" value="C:membrane"/>
    <property type="evidence" value="ECO:0007669"/>
    <property type="project" value="UniProtKB-SubCell"/>
</dbReference>
<reference evidence="8" key="1">
    <citation type="submission" date="2017-08" db="EMBL/GenBank/DDBJ databases">
        <authorList>
            <person name="Cuomo C."/>
            <person name="Billmyre B."/>
            <person name="Heitman J."/>
        </authorList>
    </citation>
    <scope>NUCLEOTIDE SEQUENCE</scope>
    <source>
        <strain evidence="8">CBS 12478</strain>
    </source>
</reference>
<evidence type="ECO:0000256" key="2">
    <source>
        <dbReference type="ARBA" id="ARBA00022448"/>
    </source>
</evidence>
<feature type="transmembrane region" description="Helical" evidence="7">
    <location>
        <begin position="179"/>
        <end position="203"/>
    </location>
</feature>
<dbReference type="InterPro" id="IPR036259">
    <property type="entry name" value="MFS_trans_sf"/>
</dbReference>
<evidence type="ECO:0000313" key="8">
    <source>
        <dbReference type="EMBL" id="WWD21802.1"/>
    </source>
</evidence>
<dbReference type="SUPFAM" id="SSF103473">
    <property type="entry name" value="MFS general substrate transporter"/>
    <property type="match status" value="1"/>
</dbReference>
<dbReference type="KEGG" id="ksn:43592026"/>
<keyword evidence="9" id="KW-1185">Reference proteome</keyword>
<dbReference type="Pfam" id="PF07690">
    <property type="entry name" value="MFS_1"/>
    <property type="match status" value="1"/>
</dbReference>
<dbReference type="InterPro" id="IPR011701">
    <property type="entry name" value="MFS"/>
</dbReference>
<dbReference type="OrthoDB" id="419616at2759"/>
<dbReference type="CDD" id="cd17330">
    <property type="entry name" value="MFS_SLC46_TetA_like"/>
    <property type="match status" value="1"/>
</dbReference>
<proteinExistence type="predicted"/>
<feature type="transmembrane region" description="Helical" evidence="7">
    <location>
        <begin position="327"/>
        <end position="345"/>
    </location>
</feature>
<protein>
    <submittedName>
        <fullName evidence="8">Uncharacterized protein</fullName>
    </submittedName>
</protein>
<feature type="transmembrane region" description="Helical" evidence="7">
    <location>
        <begin position="12"/>
        <end position="33"/>
    </location>
</feature>
<dbReference type="Proteomes" id="UP000322225">
    <property type="component" value="Chromosome 11"/>
</dbReference>
<dbReference type="GO" id="GO:0022857">
    <property type="term" value="F:transmembrane transporter activity"/>
    <property type="evidence" value="ECO:0007669"/>
    <property type="project" value="InterPro"/>
</dbReference>
<feature type="region of interest" description="Disordered" evidence="6">
    <location>
        <begin position="212"/>
        <end position="242"/>
    </location>
</feature>
<gene>
    <name evidence="8" type="ORF">CI109_106290</name>
</gene>
<evidence type="ECO:0000313" key="9">
    <source>
        <dbReference type="Proteomes" id="UP000322225"/>
    </source>
</evidence>
<feature type="transmembrane region" description="Helical" evidence="7">
    <location>
        <begin position="399"/>
        <end position="419"/>
    </location>
</feature>
<sequence>MSLSKKQLTVLLTARIVEPIGYTILLPFVNNIMEDLLPNVPKEDIGKYSGAIESVWALCSIMFVYRWGKLSDRIGRKPVILGGLAGLTFSLLMFGLSKSFWWAMGARALSGVLCGNSSVLRATLAEITDQEAEGWVYPLWSIFWDLSCVLAPAVGALLANPVKQYPKSWIGHVNFFRKFPYFLPCTFAAGFAFLSAFLVFLFLEETLPAKRNANNTSPTTPDERSSLLSEQNDESSTSNNSTSHTFWDLISIKAVQQTLITQFLITVASNSFDAVIVLFFYPSPSLGGIGLAPPGIALIFFIKGAVSIVLSLSLFPFAKRKFGVRTLFPIFAGCWVVSYSIPPIMNALVVGSQGGHWIKDGSLRGLWFLMVPLLFFYVVSAFCFPLNMIAINEAAPDPATLGAVNAIGLIMGALGRSIGPATVGSVSSSIQDRYEILARRLEQVEAAYVQLASSTTISSLSNSLTAETLPFLPFNSTSSSRSELFSNTILPSAHPPLPRERSSNASTYDRVITLRSRAPDMDGFKKHQTRHPATVQFGEQSMCTLDLEGFPDVVKRGKFTSTQVDMYFQLFKHRFSLIAPLIPFLLTSSPLPKHPFVIVAALAFIPNVIPPDDIGIIDESMMYAMSGTTSVDVILALYILSFAPFQASSEWHIPITPLRLVSLAWTMGKDLGLELKWRRELGNSQRVEELLLPWNMPQLEELTLWEAVKSRYCILQIQYARCNDLPPLLATHLPHHPSDYVRQCINHLQREAEMVEICRDLAEEIAIVEADTMRQWPNMTPLVVKWEAMENEMRSLRMKSKGDQTYTLPSALALRLMLFSLCPPGPINPDISLQSHSLGAGVWIRSAQSVLYEFLSILYLASNGEDPPSALPSCVTLVMAVCISIMRRVLVVTQRAPYTIFDEQQLEKAERYLGSLEGYPRRAMKEMWGYLYEYKDAGEGESEPGIGEFEFDFFDWDMLFPASNVGETLPQ</sequence>
<feature type="transmembrane region" description="Helical" evidence="7">
    <location>
        <begin position="365"/>
        <end position="387"/>
    </location>
</feature>
<accession>A0A5M6BTL8</accession>
<dbReference type="AlphaFoldDB" id="A0A5M6BTL8"/>
<evidence type="ECO:0000256" key="1">
    <source>
        <dbReference type="ARBA" id="ARBA00004141"/>
    </source>
</evidence>
<keyword evidence="4 7" id="KW-1133">Transmembrane helix</keyword>
<name>A0A5M6BTL8_9TREE</name>
<evidence type="ECO:0000256" key="7">
    <source>
        <dbReference type="SAM" id="Phobius"/>
    </source>
</evidence>
<dbReference type="GeneID" id="43592026"/>
<organism evidence="8 9">
    <name type="scientific">Kwoniella shandongensis</name>
    <dbReference type="NCBI Taxonomy" id="1734106"/>
    <lineage>
        <taxon>Eukaryota</taxon>
        <taxon>Fungi</taxon>
        <taxon>Dikarya</taxon>
        <taxon>Basidiomycota</taxon>
        <taxon>Agaricomycotina</taxon>
        <taxon>Tremellomycetes</taxon>
        <taxon>Tremellales</taxon>
        <taxon>Cryptococcaceae</taxon>
        <taxon>Kwoniella</taxon>
    </lineage>
</organism>
<feature type="transmembrane region" description="Helical" evidence="7">
    <location>
        <begin position="295"/>
        <end position="315"/>
    </location>
</feature>
<dbReference type="PROSITE" id="PS50850">
    <property type="entry name" value="MFS"/>
    <property type="match status" value="1"/>
</dbReference>
<evidence type="ECO:0000256" key="4">
    <source>
        <dbReference type="ARBA" id="ARBA00022989"/>
    </source>
</evidence>
<reference evidence="8" key="2">
    <citation type="submission" date="2024-01" db="EMBL/GenBank/DDBJ databases">
        <title>Comparative genomics of Cryptococcus and Kwoniella reveals pathogenesis evolution and contrasting modes of karyotype evolution via chromosome fusion or intercentromeric recombination.</title>
        <authorList>
            <person name="Coelho M.A."/>
            <person name="David-Palma M."/>
            <person name="Shea T."/>
            <person name="Bowers K."/>
            <person name="McGinley-Smith S."/>
            <person name="Mohammad A.W."/>
            <person name="Gnirke A."/>
            <person name="Yurkov A.M."/>
            <person name="Nowrousian M."/>
            <person name="Sun S."/>
            <person name="Cuomo C.A."/>
            <person name="Heitman J."/>
        </authorList>
    </citation>
    <scope>NUCLEOTIDE SEQUENCE</scope>
    <source>
        <strain evidence="8">CBS 12478</strain>
    </source>
</reference>
<keyword evidence="3 7" id="KW-0812">Transmembrane</keyword>
<feature type="transmembrane region" description="Helical" evidence="7">
    <location>
        <begin position="263"/>
        <end position="283"/>
    </location>
</feature>
<evidence type="ECO:0000256" key="6">
    <source>
        <dbReference type="SAM" id="MobiDB-lite"/>
    </source>
</evidence>
<feature type="transmembrane region" description="Helical" evidence="7">
    <location>
        <begin position="45"/>
        <end position="67"/>
    </location>
</feature>
<dbReference type="PANTHER" id="PTHR23504:SF15">
    <property type="entry name" value="MAJOR FACILITATOR SUPERFAMILY (MFS) PROFILE DOMAIN-CONTAINING PROTEIN"/>
    <property type="match status" value="1"/>
</dbReference>
<keyword evidence="5 7" id="KW-0472">Membrane</keyword>
<dbReference type="Gene3D" id="1.20.1250.20">
    <property type="entry name" value="MFS general substrate transporter like domains"/>
    <property type="match status" value="1"/>
</dbReference>
<keyword evidence="2" id="KW-0813">Transport</keyword>
<comment type="subcellular location">
    <subcellularLocation>
        <location evidence="1">Membrane</location>
        <topology evidence="1">Multi-pass membrane protein</topology>
    </subcellularLocation>
</comment>
<feature type="transmembrane region" description="Helical" evidence="7">
    <location>
        <begin position="79"/>
        <end position="96"/>
    </location>
</feature>
<dbReference type="PANTHER" id="PTHR23504">
    <property type="entry name" value="MAJOR FACILITATOR SUPERFAMILY DOMAIN-CONTAINING PROTEIN 10"/>
    <property type="match status" value="1"/>
</dbReference>
<evidence type="ECO:0000256" key="5">
    <source>
        <dbReference type="ARBA" id="ARBA00023136"/>
    </source>
</evidence>
<dbReference type="InterPro" id="IPR020846">
    <property type="entry name" value="MFS_dom"/>
</dbReference>
<feature type="compositionally biased region" description="Polar residues" evidence="6">
    <location>
        <begin position="212"/>
        <end position="230"/>
    </location>
</feature>
<dbReference type="EMBL" id="CP144061">
    <property type="protein sequence ID" value="WWD21802.1"/>
    <property type="molecule type" value="Genomic_DNA"/>
</dbReference>